<reference evidence="4 6" key="1">
    <citation type="journal article" date="2015" name="Int. J. Syst. Evol. Microbiol.">
        <title>Bacillus glycinifermentans sp. nov., isolated from fermented soybean paste.</title>
        <authorList>
            <person name="Kim S.J."/>
            <person name="Dunlap C.A."/>
            <person name="Kwon S.W."/>
            <person name="Rooney A.P."/>
        </authorList>
    </citation>
    <scope>NUCLEOTIDE SEQUENCE [LARGE SCALE GENOMIC DNA]</scope>
    <source>
        <strain evidence="4 6">GO-13</strain>
    </source>
</reference>
<name>A0A0T6BQE4_9BACI</name>
<dbReference type="EMBL" id="LECW02000015">
    <property type="protein sequence ID" value="KRT93880.1"/>
    <property type="molecule type" value="Genomic_DNA"/>
</dbReference>
<evidence type="ECO:0000313" key="7">
    <source>
        <dbReference type="Proteomes" id="UP001341297"/>
    </source>
</evidence>
<gene>
    <name evidence="4" type="ORF">AB447_216115</name>
    <name evidence="5" type="ORF">P8828_10325</name>
</gene>
<evidence type="ECO:0000256" key="3">
    <source>
        <dbReference type="PROSITE-ProRule" id="PRU00339"/>
    </source>
</evidence>
<evidence type="ECO:0000256" key="1">
    <source>
        <dbReference type="ARBA" id="ARBA00022737"/>
    </source>
</evidence>
<dbReference type="InterPro" id="IPR011990">
    <property type="entry name" value="TPR-like_helical_dom_sf"/>
</dbReference>
<dbReference type="SUPFAM" id="SSF48452">
    <property type="entry name" value="TPR-like"/>
    <property type="match status" value="1"/>
</dbReference>
<accession>A0A0T6BQE4</accession>
<dbReference type="EMBL" id="JARRTL010000009">
    <property type="protein sequence ID" value="MEC0485225.1"/>
    <property type="molecule type" value="Genomic_DNA"/>
</dbReference>
<evidence type="ECO:0000313" key="5">
    <source>
        <dbReference type="EMBL" id="MEC0485225.1"/>
    </source>
</evidence>
<dbReference type="PROSITE" id="PS50005">
    <property type="entry name" value="TPR"/>
    <property type="match status" value="1"/>
</dbReference>
<dbReference type="Gene3D" id="1.25.40.10">
    <property type="entry name" value="Tetratricopeptide repeat domain"/>
    <property type="match status" value="1"/>
</dbReference>
<dbReference type="AlphaFoldDB" id="A0A0T6BQE4"/>
<dbReference type="PANTHER" id="PTHR45641:SF19">
    <property type="entry name" value="NEPHROCYSTIN-3"/>
    <property type="match status" value="1"/>
</dbReference>
<evidence type="ECO:0000256" key="2">
    <source>
        <dbReference type="ARBA" id="ARBA00022803"/>
    </source>
</evidence>
<evidence type="ECO:0000313" key="4">
    <source>
        <dbReference type="EMBL" id="KRT93880.1"/>
    </source>
</evidence>
<dbReference type="Proteomes" id="UP001341297">
    <property type="component" value="Unassembled WGS sequence"/>
</dbReference>
<organism evidence="4 6">
    <name type="scientific">Bacillus glycinifermentans</name>
    <dbReference type="NCBI Taxonomy" id="1664069"/>
    <lineage>
        <taxon>Bacteria</taxon>
        <taxon>Bacillati</taxon>
        <taxon>Bacillota</taxon>
        <taxon>Bacilli</taxon>
        <taxon>Bacillales</taxon>
        <taxon>Bacillaceae</taxon>
        <taxon>Bacillus</taxon>
    </lineage>
</organism>
<dbReference type="PANTHER" id="PTHR45641">
    <property type="entry name" value="TETRATRICOPEPTIDE REPEAT PROTEIN (AFU_ORTHOLOGUE AFUA_6G03870)"/>
    <property type="match status" value="1"/>
</dbReference>
<keyword evidence="1" id="KW-0677">Repeat</keyword>
<protein>
    <submittedName>
        <fullName evidence="5">Tetratricopeptide repeat protein</fullName>
    </submittedName>
</protein>
<dbReference type="Pfam" id="PF18801">
    <property type="entry name" value="RapH_N"/>
    <property type="match status" value="1"/>
</dbReference>
<dbReference type="SMART" id="SM00028">
    <property type="entry name" value="TPR"/>
    <property type="match status" value="6"/>
</dbReference>
<keyword evidence="7" id="KW-1185">Reference proteome</keyword>
<feature type="repeat" description="TPR" evidence="3">
    <location>
        <begin position="327"/>
        <end position="360"/>
    </location>
</feature>
<comment type="caution">
    <text evidence="4">The sequence shown here is derived from an EMBL/GenBank/DDBJ whole genome shotgun (WGS) entry which is preliminary data.</text>
</comment>
<reference evidence="5 7" key="3">
    <citation type="submission" date="2023-03" db="EMBL/GenBank/DDBJ databases">
        <title>Agriculturally important microbes genome sequencing.</title>
        <authorList>
            <person name="Dunlap C."/>
        </authorList>
    </citation>
    <scope>NUCLEOTIDE SEQUENCE [LARGE SCALE GENOMIC DNA]</scope>
    <source>
        <strain evidence="5 7">CBP-3203</strain>
    </source>
</reference>
<dbReference type="InterPro" id="IPR019734">
    <property type="entry name" value="TPR_rpt"/>
</dbReference>
<dbReference type="RefSeq" id="WP_053071270.1">
    <property type="nucleotide sequence ID" value="NZ_CP023481.1"/>
</dbReference>
<keyword evidence="2 3" id="KW-0802">TPR repeat</keyword>
<reference evidence="4" key="2">
    <citation type="submission" date="2015-10" db="EMBL/GenBank/DDBJ databases">
        <authorList>
            <person name="Gilbert D.G."/>
        </authorList>
    </citation>
    <scope>NUCLEOTIDE SEQUENCE</scope>
    <source>
        <strain evidence="4">GO-13</strain>
    </source>
</reference>
<dbReference type="Pfam" id="PF13181">
    <property type="entry name" value="TPR_8"/>
    <property type="match status" value="1"/>
</dbReference>
<dbReference type="Proteomes" id="UP000036168">
    <property type="component" value="Unassembled WGS sequence"/>
</dbReference>
<proteinExistence type="predicted"/>
<sequence length="368" mass="43324">MLETKIAPEKVAKMLNQWYGMIKRHQTTEAAALKEEIHGLLPHMDENQELLIYFNLLDFRYKVLSEEKLEETDKAYGIIKGIGEENTDNMIVYYSLFFSGVYEFYKKNYVEAISFYQLAEAKLRNIPDQIEHAEFHYKIAEAYYQIDQHLISISHALKARSIFREHEEYKHRSIKCEMILGANMYDMYRFSQAEEHYQKALNEAKSSGFPKEVGIVYHNLGLIYDRKNIPKLAEEYFIRAAHIKEHSESINGVRSLYMIASVLFRNSRIAEARNWYDKGLAKAKSLKEKEYKAKLKLIHALYDCHNDSIINESLQYLEQKNLWPDTSELNEQIAEYYLKKGNLTKAVEYYKRALKAKNQIMKVMEALA</sequence>
<evidence type="ECO:0000313" key="6">
    <source>
        <dbReference type="Proteomes" id="UP000036168"/>
    </source>
</evidence>
<dbReference type="OrthoDB" id="2957368at2"/>